<dbReference type="EMBL" id="CP158374">
    <property type="protein sequence ID" value="XBX81190.1"/>
    <property type="molecule type" value="Genomic_DNA"/>
</dbReference>
<name>A0AAU7W606_9MICO</name>
<accession>A0AAU7W606</accession>
<evidence type="ECO:0008006" key="2">
    <source>
        <dbReference type="Google" id="ProtNLM"/>
    </source>
</evidence>
<dbReference type="RefSeq" id="WP_350347212.1">
    <property type="nucleotide sequence ID" value="NZ_CP158374.1"/>
</dbReference>
<proteinExistence type="predicted"/>
<organism evidence="1">
    <name type="scientific">Agromyces sp. G08B096</name>
    <dbReference type="NCBI Taxonomy" id="3156399"/>
    <lineage>
        <taxon>Bacteria</taxon>
        <taxon>Bacillati</taxon>
        <taxon>Actinomycetota</taxon>
        <taxon>Actinomycetes</taxon>
        <taxon>Micrococcales</taxon>
        <taxon>Microbacteriaceae</taxon>
        <taxon>Agromyces</taxon>
    </lineage>
</organism>
<evidence type="ECO:0000313" key="1">
    <source>
        <dbReference type="EMBL" id="XBX81190.1"/>
    </source>
</evidence>
<dbReference type="AlphaFoldDB" id="A0AAU7W606"/>
<protein>
    <recommendedName>
        <fullName evidence="2">Homeodomain-like domain-containing protein</fullName>
    </recommendedName>
</protein>
<reference evidence="1" key="1">
    <citation type="submission" date="2024-05" db="EMBL/GenBank/DDBJ databases">
        <authorList>
            <person name="Yu L."/>
        </authorList>
    </citation>
    <scope>NUCLEOTIDE SEQUENCE</scope>
    <source>
        <strain evidence="1">G08B096</strain>
    </source>
</reference>
<sequence length="105" mass="12275">MSKHRPPYEQRRLEWLRRITGQTTIRGIARSLGRDHTTVGRWVKEGFTLDAVVRISLERDADPYQALDEIGWLEEHDSDGMPALQRVPTERLTAELHRRAVARQF</sequence>
<gene>
    <name evidence="1" type="ORF">ABIQ69_11285</name>
</gene>